<dbReference type="CDD" id="cd16922">
    <property type="entry name" value="HATPase_EvgS-ArcB-TorS-like"/>
    <property type="match status" value="1"/>
</dbReference>
<dbReference type="PANTHER" id="PTHR45528">
    <property type="entry name" value="SENSOR HISTIDINE KINASE CPXA"/>
    <property type="match status" value="1"/>
</dbReference>
<keyword evidence="5" id="KW-0597">Phosphoprotein</keyword>
<evidence type="ECO:0000313" key="18">
    <source>
        <dbReference type="Proteomes" id="UP000245533"/>
    </source>
</evidence>
<feature type="domain" description="Histidine kinase" evidence="15">
    <location>
        <begin position="250"/>
        <end position="463"/>
    </location>
</feature>
<dbReference type="InterPro" id="IPR005467">
    <property type="entry name" value="His_kinase_dom"/>
</dbReference>
<dbReference type="SUPFAM" id="SSF55874">
    <property type="entry name" value="ATPase domain of HSP90 chaperone/DNA topoisomerase II/histidine kinase"/>
    <property type="match status" value="1"/>
</dbReference>
<evidence type="ECO:0000259" key="16">
    <source>
        <dbReference type="PROSITE" id="PS50885"/>
    </source>
</evidence>
<evidence type="ECO:0000256" key="12">
    <source>
        <dbReference type="ARBA" id="ARBA00023012"/>
    </source>
</evidence>
<name>A0A316TUP2_9BACT</name>
<keyword evidence="6" id="KW-0808">Transferase</keyword>
<keyword evidence="12" id="KW-0902">Two-component regulatory system</keyword>
<keyword evidence="13 14" id="KW-0472">Membrane</keyword>
<dbReference type="CDD" id="cd06225">
    <property type="entry name" value="HAMP"/>
    <property type="match status" value="1"/>
</dbReference>
<evidence type="ECO:0000256" key="9">
    <source>
        <dbReference type="ARBA" id="ARBA00022777"/>
    </source>
</evidence>
<keyword evidence="4" id="KW-1003">Cell membrane</keyword>
<dbReference type="InterPro" id="IPR003661">
    <property type="entry name" value="HisK_dim/P_dom"/>
</dbReference>
<evidence type="ECO:0000256" key="7">
    <source>
        <dbReference type="ARBA" id="ARBA00022692"/>
    </source>
</evidence>
<evidence type="ECO:0000256" key="2">
    <source>
        <dbReference type="ARBA" id="ARBA00004651"/>
    </source>
</evidence>
<dbReference type="InterPro" id="IPR036097">
    <property type="entry name" value="HisK_dim/P_sf"/>
</dbReference>
<proteinExistence type="predicted"/>
<evidence type="ECO:0000256" key="10">
    <source>
        <dbReference type="ARBA" id="ARBA00022840"/>
    </source>
</evidence>
<feature type="domain" description="HAMP" evidence="16">
    <location>
        <begin position="183"/>
        <end position="235"/>
    </location>
</feature>
<dbReference type="InterPro" id="IPR036890">
    <property type="entry name" value="HATPase_C_sf"/>
</dbReference>
<dbReference type="Gene3D" id="1.10.287.130">
    <property type="match status" value="1"/>
</dbReference>
<feature type="transmembrane region" description="Helical" evidence="14">
    <location>
        <begin position="161"/>
        <end position="181"/>
    </location>
</feature>
<gene>
    <name evidence="17" type="ORF">DDZ15_00930</name>
</gene>
<dbReference type="Pfam" id="PF00672">
    <property type="entry name" value="HAMP"/>
    <property type="match status" value="1"/>
</dbReference>
<dbReference type="PROSITE" id="PS50885">
    <property type="entry name" value="HAMP"/>
    <property type="match status" value="1"/>
</dbReference>
<dbReference type="InterPro" id="IPR050398">
    <property type="entry name" value="HssS/ArlS-like"/>
</dbReference>
<comment type="subcellular location">
    <subcellularLocation>
        <location evidence="2">Cell membrane</location>
        <topology evidence="2">Multi-pass membrane protein</topology>
    </subcellularLocation>
</comment>
<dbReference type="Proteomes" id="UP000245533">
    <property type="component" value="Unassembled WGS sequence"/>
</dbReference>
<keyword evidence="18" id="KW-1185">Reference proteome</keyword>
<dbReference type="FunFam" id="3.30.565.10:FF:000006">
    <property type="entry name" value="Sensor histidine kinase WalK"/>
    <property type="match status" value="1"/>
</dbReference>
<keyword evidence="7 14" id="KW-0812">Transmembrane</keyword>
<dbReference type="InterPro" id="IPR003594">
    <property type="entry name" value="HATPase_dom"/>
</dbReference>
<dbReference type="EC" id="2.7.13.3" evidence="3"/>
<reference evidence="17 18" key="1">
    <citation type="submission" date="2018-05" db="EMBL/GenBank/DDBJ databases">
        <title>Rhodohalobacter halophilus gen. nov., sp. nov., a moderately halophilic member of the family Balneolaceae.</title>
        <authorList>
            <person name="Liu Z.-W."/>
        </authorList>
    </citation>
    <scope>NUCLEOTIDE SEQUENCE [LARGE SCALE GENOMIC DNA]</scope>
    <source>
        <strain evidence="17 18">8A47</strain>
    </source>
</reference>
<dbReference type="Gene3D" id="6.10.340.10">
    <property type="match status" value="1"/>
</dbReference>
<evidence type="ECO:0000256" key="6">
    <source>
        <dbReference type="ARBA" id="ARBA00022679"/>
    </source>
</evidence>
<keyword evidence="8" id="KW-0547">Nucleotide-binding</keyword>
<evidence type="ECO:0000256" key="4">
    <source>
        <dbReference type="ARBA" id="ARBA00022475"/>
    </source>
</evidence>
<organism evidence="17 18">
    <name type="scientific">Rhodohalobacter mucosus</name>
    <dbReference type="NCBI Taxonomy" id="2079485"/>
    <lineage>
        <taxon>Bacteria</taxon>
        <taxon>Pseudomonadati</taxon>
        <taxon>Balneolota</taxon>
        <taxon>Balneolia</taxon>
        <taxon>Balneolales</taxon>
        <taxon>Balneolaceae</taxon>
        <taxon>Rhodohalobacter</taxon>
    </lineage>
</organism>
<keyword evidence="9 17" id="KW-0418">Kinase</keyword>
<evidence type="ECO:0000256" key="5">
    <source>
        <dbReference type="ARBA" id="ARBA00022553"/>
    </source>
</evidence>
<dbReference type="SUPFAM" id="SSF47384">
    <property type="entry name" value="Homodimeric domain of signal transducing histidine kinase"/>
    <property type="match status" value="1"/>
</dbReference>
<dbReference type="InterPro" id="IPR004358">
    <property type="entry name" value="Sig_transdc_His_kin-like_C"/>
</dbReference>
<dbReference type="SMART" id="SM00304">
    <property type="entry name" value="HAMP"/>
    <property type="match status" value="1"/>
</dbReference>
<dbReference type="PANTHER" id="PTHR45528:SF1">
    <property type="entry name" value="SENSOR HISTIDINE KINASE CPXA"/>
    <property type="match status" value="1"/>
</dbReference>
<dbReference type="PRINTS" id="PR00344">
    <property type="entry name" value="BCTRLSENSOR"/>
</dbReference>
<dbReference type="Pfam" id="PF02518">
    <property type="entry name" value="HATPase_c"/>
    <property type="match status" value="1"/>
</dbReference>
<dbReference type="Pfam" id="PF00512">
    <property type="entry name" value="HisKA"/>
    <property type="match status" value="1"/>
</dbReference>
<dbReference type="GO" id="GO:0005524">
    <property type="term" value="F:ATP binding"/>
    <property type="evidence" value="ECO:0007669"/>
    <property type="project" value="UniProtKB-KW"/>
</dbReference>
<evidence type="ECO:0000256" key="14">
    <source>
        <dbReference type="SAM" id="Phobius"/>
    </source>
</evidence>
<evidence type="ECO:0000256" key="1">
    <source>
        <dbReference type="ARBA" id="ARBA00000085"/>
    </source>
</evidence>
<comment type="catalytic activity">
    <reaction evidence="1">
        <text>ATP + protein L-histidine = ADP + protein N-phospho-L-histidine.</text>
        <dbReference type="EC" id="2.7.13.3"/>
    </reaction>
</comment>
<dbReference type="AlphaFoldDB" id="A0A316TUP2"/>
<dbReference type="SUPFAM" id="SSF158472">
    <property type="entry name" value="HAMP domain-like"/>
    <property type="match status" value="1"/>
</dbReference>
<dbReference type="GO" id="GO:0000155">
    <property type="term" value="F:phosphorelay sensor kinase activity"/>
    <property type="evidence" value="ECO:0007669"/>
    <property type="project" value="InterPro"/>
</dbReference>
<evidence type="ECO:0000313" key="17">
    <source>
        <dbReference type="EMBL" id="PWN08227.1"/>
    </source>
</evidence>
<dbReference type="OrthoDB" id="594725at2"/>
<evidence type="ECO:0000256" key="13">
    <source>
        <dbReference type="ARBA" id="ARBA00023136"/>
    </source>
</evidence>
<dbReference type="FunFam" id="1.10.287.130:FF:000001">
    <property type="entry name" value="Two-component sensor histidine kinase"/>
    <property type="match status" value="1"/>
</dbReference>
<accession>A0A316TUP2</accession>
<dbReference type="GO" id="GO:0005886">
    <property type="term" value="C:plasma membrane"/>
    <property type="evidence" value="ECO:0007669"/>
    <property type="project" value="UniProtKB-SubCell"/>
</dbReference>
<dbReference type="RefSeq" id="WP_109643924.1">
    <property type="nucleotide sequence ID" value="NZ_QGGB01000001.1"/>
</dbReference>
<dbReference type="InterPro" id="IPR003660">
    <property type="entry name" value="HAMP_dom"/>
</dbReference>
<sequence length="463" mass="52729">MSIRAKLAWTFILLLIFGITAISSYSILFIRNYLLEAGREQIINDSEWLAITIQNLQPGPGFDTNLNEAARTSGYRIAVYDEEGVLFAEVPYSAELQAAEVLSENILQMIADRESTYLPDSEGSERLETYRSLDADQNPAAYLKVSILKDRLYEPIKTIRWIIYSGMFISMGLVILVSILFSRYISRPILQLESAARDIAGGNVNRTLNLDRKDEFGDLAASLNRMAERFRSDNEEIKKLYEKQRQFFADITHEIRNPLHTIAGSLEMLQMQSLDPGKRDHYLQTAMRQTERINRLFKDLLTLQRYDSDSYFIEKKTFDLSEIIRHVVELYRDEARLKGLSLRYDEAPHTVHADPDKIEQVIENLVSNAVKYTAEGEIGIVVDEYEDSVSVAIRDTGIGISPEHLERLFDRFYRTDKARSRDKGGTGLGLAVVKSILNAHGTDIRVKSKPGEGSEFSFDLSRG</sequence>
<dbReference type="CDD" id="cd00082">
    <property type="entry name" value="HisKA"/>
    <property type="match status" value="1"/>
</dbReference>
<dbReference type="PROSITE" id="PS50109">
    <property type="entry name" value="HIS_KIN"/>
    <property type="match status" value="1"/>
</dbReference>
<protein>
    <recommendedName>
        <fullName evidence="3">histidine kinase</fullName>
        <ecNumber evidence="3">2.7.13.3</ecNumber>
    </recommendedName>
</protein>
<keyword evidence="11 14" id="KW-1133">Transmembrane helix</keyword>
<evidence type="ECO:0000256" key="11">
    <source>
        <dbReference type="ARBA" id="ARBA00022989"/>
    </source>
</evidence>
<dbReference type="SMART" id="SM00387">
    <property type="entry name" value="HATPase_c"/>
    <property type="match status" value="1"/>
</dbReference>
<keyword evidence="10" id="KW-0067">ATP-binding</keyword>
<dbReference type="Gene3D" id="3.30.565.10">
    <property type="entry name" value="Histidine kinase-like ATPase, C-terminal domain"/>
    <property type="match status" value="1"/>
</dbReference>
<evidence type="ECO:0000256" key="8">
    <source>
        <dbReference type="ARBA" id="ARBA00022741"/>
    </source>
</evidence>
<evidence type="ECO:0000259" key="15">
    <source>
        <dbReference type="PROSITE" id="PS50109"/>
    </source>
</evidence>
<comment type="caution">
    <text evidence="17">The sequence shown here is derived from an EMBL/GenBank/DDBJ whole genome shotgun (WGS) entry which is preliminary data.</text>
</comment>
<evidence type="ECO:0000256" key="3">
    <source>
        <dbReference type="ARBA" id="ARBA00012438"/>
    </source>
</evidence>
<dbReference type="EMBL" id="QGGB01000001">
    <property type="protein sequence ID" value="PWN08227.1"/>
    <property type="molecule type" value="Genomic_DNA"/>
</dbReference>
<feature type="transmembrane region" description="Helical" evidence="14">
    <location>
        <begin position="7"/>
        <end position="30"/>
    </location>
</feature>
<dbReference type="SMART" id="SM00388">
    <property type="entry name" value="HisKA"/>
    <property type="match status" value="1"/>
</dbReference>